<feature type="transmembrane region" description="Helical" evidence="14">
    <location>
        <begin position="15"/>
        <end position="35"/>
    </location>
</feature>
<evidence type="ECO:0000256" key="2">
    <source>
        <dbReference type="ARBA" id="ARBA00004651"/>
    </source>
</evidence>
<dbReference type="PROSITE" id="PS50109">
    <property type="entry name" value="HIS_KIN"/>
    <property type="match status" value="1"/>
</dbReference>
<evidence type="ECO:0000256" key="6">
    <source>
        <dbReference type="ARBA" id="ARBA00022679"/>
    </source>
</evidence>
<dbReference type="InterPro" id="IPR005467">
    <property type="entry name" value="His_kinase_dom"/>
</dbReference>
<keyword evidence="4" id="KW-1003">Cell membrane</keyword>
<evidence type="ECO:0000256" key="1">
    <source>
        <dbReference type="ARBA" id="ARBA00000085"/>
    </source>
</evidence>
<sequence>MLNQLKKWNTLRNQILFIFLIVMVIVLLIVSLLTLGQVSALLQNNAEKQIQQVAIEANGRIESLYEQINMNSKLVITDEEVQRILTDVHDGTQVSFNDRQRLMGHINRIIGNTDGIFSFQLFSEKRQRVLPLDEDELINRVGTKWIEEANQAKGRIVWIGEDPNDKNYFLAIRRVNLMERQYRNGGYLLISINRNHFHFANEKYENDQYSILLDQYQNPIIQNYTGDIKSIIESKENVVQLNERDYIVTKETSSLTGWTVFILTPVSELTEGMSWIRNGIILSGVVGLIIFSISSFFLTTIITSPILRLTKTMQRAGDGSLTLNPEVYSVNEINELNSTYNQLVKETNHLMQMVYQKEILRSQSELKALQAQINPHFLFNTLDALHWSLDEKDEEELAELVVAMSDLFRYTITKETDDDWVYLKDEVKHISDYMEIMKMRFGNSLQWHVSVPEKFEHVRIPKLIIQPLVENAALHGAGTKTGNCQISVTVEPVKHENQDRIRIIVKDDGSGMDPERLSQIIQSIEDGGTSSASGKGMAISNVYKRLKLYYQGISHTDLLIESELDQGTRITFELPIEGGDKYVV</sequence>
<dbReference type="OrthoDB" id="9776552at2"/>
<keyword evidence="9 17" id="KW-0418">Kinase</keyword>
<protein>
    <recommendedName>
        <fullName evidence="3">histidine kinase</fullName>
        <ecNumber evidence="3">2.7.13.3</ecNumber>
    </recommendedName>
</protein>
<comment type="subcellular location">
    <subcellularLocation>
        <location evidence="2">Cell membrane</location>
        <topology evidence="2">Multi-pass membrane protein</topology>
    </subcellularLocation>
</comment>
<keyword evidence="18" id="KW-1185">Reference proteome</keyword>
<feature type="domain" description="Histidine kinase" evidence="15">
    <location>
        <begin position="464"/>
        <end position="578"/>
    </location>
</feature>
<dbReference type="Proteomes" id="UP000031014">
    <property type="component" value="Unassembled WGS sequence"/>
</dbReference>
<feature type="transmembrane region" description="Helical" evidence="14">
    <location>
        <begin position="280"/>
        <end position="302"/>
    </location>
</feature>
<dbReference type="Gene3D" id="3.30.565.10">
    <property type="entry name" value="Histidine kinase-like ATPase, C-terminal domain"/>
    <property type="match status" value="1"/>
</dbReference>
<keyword evidence="6" id="KW-0808">Transferase</keyword>
<dbReference type="InterPro" id="IPR003660">
    <property type="entry name" value="HAMP_dom"/>
</dbReference>
<dbReference type="PROSITE" id="PS50885">
    <property type="entry name" value="HAMP"/>
    <property type="match status" value="1"/>
</dbReference>
<dbReference type="SMART" id="SM00304">
    <property type="entry name" value="HAMP"/>
    <property type="match status" value="1"/>
</dbReference>
<dbReference type="SUPFAM" id="SSF158472">
    <property type="entry name" value="HAMP domain-like"/>
    <property type="match status" value="1"/>
</dbReference>
<dbReference type="CDD" id="cd06225">
    <property type="entry name" value="HAMP"/>
    <property type="match status" value="1"/>
</dbReference>
<dbReference type="InterPro" id="IPR003594">
    <property type="entry name" value="HATPase_dom"/>
</dbReference>
<comment type="caution">
    <text evidence="17">The sequence shown here is derived from an EMBL/GenBank/DDBJ whole genome shotgun (WGS) entry which is preliminary data.</text>
</comment>
<keyword evidence="10" id="KW-0067">ATP-binding</keyword>
<dbReference type="SMART" id="SM00387">
    <property type="entry name" value="HATPase_c"/>
    <property type="match status" value="1"/>
</dbReference>
<keyword evidence="13 14" id="KW-0472">Membrane</keyword>
<comment type="catalytic activity">
    <reaction evidence="1">
        <text>ATP + protein L-histidine = ADP + protein N-phospho-L-histidine.</text>
        <dbReference type="EC" id="2.7.13.3"/>
    </reaction>
</comment>
<accession>A0A0A8XDP9</accession>
<dbReference type="PANTHER" id="PTHR34220">
    <property type="entry name" value="SENSOR HISTIDINE KINASE YPDA"/>
    <property type="match status" value="1"/>
</dbReference>
<dbReference type="Pfam" id="PF02518">
    <property type="entry name" value="HATPase_c"/>
    <property type="match status" value="1"/>
</dbReference>
<reference evidence="17 18" key="1">
    <citation type="submission" date="2013-06" db="EMBL/GenBank/DDBJ databases">
        <title>Whole genome shotgun sequence of Bacillus selenatarsenatis SF-1.</title>
        <authorList>
            <person name="Kuroda M."/>
            <person name="Sei K."/>
            <person name="Yamashita M."/>
            <person name="Ike M."/>
        </authorList>
    </citation>
    <scope>NUCLEOTIDE SEQUENCE [LARGE SCALE GENOMIC DNA]</scope>
    <source>
        <strain evidence="17 18">SF-1</strain>
    </source>
</reference>
<evidence type="ECO:0000256" key="11">
    <source>
        <dbReference type="ARBA" id="ARBA00022989"/>
    </source>
</evidence>
<keyword evidence="5" id="KW-0597">Phosphoprotein</keyword>
<gene>
    <name evidence="17" type="ORF">SAMD00020551_4469</name>
</gene>
<evidence type="ECO:0000259" key="16">
    <source>
        <dbReference type="PROSITE" id="PS50885"/>
    </source>
</evidence>
<evidence type="ECO:0000256" key="12">
    <source>
        <dbReference type="ARBA" id="ARBA00023012"/>
    </source>
</evidence>
<proteinExistence type="predicted"/>
<dbReference type="GO" id="GO:0005886">
    <property type="term" value="C:plasma membrane"/>
    <property type="evidence" value="ECO:0007669"/>
    <property type="project" value="UniProtKB-SubCell"/>
</dbReference>
<keyword evidence="12" id="KW-0902">Two-component regulatory system</keyword>
<dbReference type="GO" id="GO:0005524">
    <property type="term" value="F:ATP binding"/>
    <property type="evidence" value="ECO:0007669"/>
    <property type="project" value="UniProtKB-KW"/>
</dbReference>
<organism evidence="17 18">
    <name type="scientific">Mesobacillus selenatarsenatis (strain DSM 18680 / JCM 14380 / FERM P-15431 / SF-1)</name>
    <dbReference type="NCBI Taxonomy" id="1321606"/>
    <lineage>
        <taxon>Bacteria</taxon>
        <taxon>Bacillati</taxon>
        <taxon>Bacillota</taxon>
        <taxon>Bacilli</taxon>
        <taxon>Bacillales</taxon>
        <taxon>Bacillaceae</taxon>
        <taxon>Mesobacillus</taxon>
    </lineage>
</organism>
<dbReference type="GO" id="GO:0000155">
    <property type="term" value="F:phosphorelay sensor kinase activity"/>
    <property type="evidence" value="ECO:0007669"/>
    <property type="project" value="InterPro"/>
</dbReference>
<dbReference type="RefSeq" id="WP_041967876.1">
    <property type="nucleotide sequence ID" value="NZ_BASE01000113.1"/>
</dbReference>
<dbReference type="EC" id="2.7.13.3" evidence="3"/>
<dbReference type="STRING" id="1321606.SAMD00020551_4469"/>
<dbReference type="InterPro" id="IPR010559">
    <property type="entry name" value="Sig_transdc_His_kin_internal"/>
</dbReference>
<evidence type="ECO:0000256" key="7">
    <source>
        <dbReference type="ARBA" id="ARBA00022692"/>
    </source>
</evidence>
<evidence type="ECO:0000256" key="5">
    <source>
        <dbReference type="ARBA" id="ARBA00022553"/>
    </source>
</evidence>
<evidence type="ECO:0000256" key="10">
    <source>
        <dbReference type="ARBA" id="ARBA00022840"/>
    </source>
</evidence>
<evidence type="ECO:0000259" key="15">
    <source>
        <dbReference type="PROSITE" id="PS50109"/>
    </source>
</evidence>
<evidence type="ECO:0000256" key="8">
    <source>
        <dbReference type="ARBA" id="ARBA00022741"/>
    </source>
</evidence>
<feature type="domain" description="HAMP" evidence="16">
    <location>
        <begin position="300"/>
        <end position="352"/>
    </location>
</feature>
<dbReference type="EMBL" id="BASE01000113">
    <property type="protein sequence ID" value="GAM16281.1"/>
    <property type="molecule type" value="Genomic_DNA"/>
</dbReference>
<dbReference type="Pfam" id="PF00672">
    <property type="entry name" value="HAMP"/>
    <property type="match status" value="1"/>
</dbReference>
<evidence type="ECO:0000256" key="14">
    <source>
        <dbReference type="SAM" id="Phobius"/>
    </source>
</evidence>
<name>A0A0A8XDP9_MESS1</name>
<evidence type="ECO:0000313" key="18">
    <source>
        <dbReference type="Proteomes" id="UP000031014"/>
    </source>
</evidence>
<dbReference type="AlphaFoldDB" id="A0A0A8XDP9"/>
<dbReference type="PANTHER" id="PTHR34220:SF11">
    <property type="entry name" value="SENSOR PROTEIN KINASE HPTS"/>
    <property type="match status" value="1"/>
</dbReference>
<dbReference type="InterPro" id="IPR036890">
    <property type="entry name" value="HATPase_C_sf"/>
</dbReference>
<evidence type="ECO:0000313" key="17">
    <source>
        <dbReference type="EMBL" id="GAM16281.1"/>
    </source>
</evidence>
<dbReference type="Gene3D" id="6.10.340.10">
    <property type="match status" value="1"/>
</dbReference>
<evidence type="ECO:0000256" key="4">
    <source>
        <dbReference type="ARBA" id="ARBA00022475"/>
    </source>
</evidence>
<keyword evidence="8" id="KW-0547">Nucleotide-binding</keyword>
<keyword evidence="7 14" id="KW-0812">Transmembrane</keyword>
<dbReference type="Pfam" id="PF06580">
    <property type="entry name" value="His_kinase"/>
    <property type="match status" value="1"/>
</dbReference>
<evidence type="ECO:0000256" key="3">
    <source>
        <dbReference type="ARBA" id="ARBA00012438"/>
    </source>
</evidence>
<evidence type="ECO:0000256" key="9">
    <source>
        <dbReference type="ARBA" id="ARBA00022777"/>
    </source>
</evidence>
<keyword evidence="11 14" id="KW-1133">Transmembrane helix</keyword>
<evidence type="ECO:0000256" key="13">
    <source>
        <dbReference type="ARBA" id="ARBA00023136"/>
    </source>
</evidence>
<dbReference type="SUPFAM" id="SSF55874">
    <property type="entry name" value="ATPase domain of HSP90 chaperone/DNA topoisomerase II/histidine kinase"/>
    <property type="match status" value="1"/>
</dbReference>
<dbReference type="InterPro" id="IPR050640">
    <property type="entry name" value="Bact_2-comp_sensor_kinase"/>
</dbReference>